<evidence type="ECO:0000313" key="9">
    <source>
        <dbReference type="Proteomes" id="UP001642540"/>
    </source>
</evidence>
<evidence type="ECO:0000256" key="5">
    <source>
        <dbReference type="SAM" id="MobiDB-lite"/>
    </source>
</evidence>
<proteinExistence type="predicted"/>
<accession>A0ABP1RFK6</accession>
<feature type="transmembrane region" description="Helical" evidence="6">
    <location>
        <begin position="553"/>
        <end position="572"/>
    </location>
</feature>
<dbReference type="InterPro" id="IPR005828">
    <property type="entry name" value="MFS_sugar_transport-like"/>
</dbReference>
<dbReference type="SUPFAM" id="SSF103473">
    <property type="entry name" value="MFS general substrate transporter"/>
    <property type="match status" value="1"/>
</dbReference>
<comment type="caution">
    <text evidence="8">The sequence shown here is derived from an EMBL/GenBank/DDBJ whole genome shotgun (WGS) entry which is preliminary data.</text>
</comment>
<feature type="transmembrane region" description="Helical" evidence="6">
    <location>
        <begin position="317"/>
        <end position="337"/>
    </location>
</feature>
<dbReference type="InterPro" id="IPR020846">
    <property type="entry name" value="MFS_dom"/>
</dbReference>
<dbReference type="NCBIfam" id="TIGR00879">
    <property type="entry name" value="SP"/>
    <property type="match status" value="1"/>
</dbReference>
<dbReference type="PANTHER" id="PTHR48021">
    <property type="match status" value="1"/>
</dbReference>
<protein>
    <recommendedName>
        <fullName evidence="7">Major facilitator superfamily (MFS) profile domain-containing protein</fullName>
    </recommendedName>
</protein>
<evidence type="ECO:0000256" key="1">
    <source>
        <dbReference type="ARBA" id="ARBA00004141"/>
    </source>
</evidence>
<keyword evidence="3 6" id="KW-1133">Transmembrane helix</keyword>
<name>A0ABP1RFK6_9HEXA</name>
<dbReference type="InterPro" id="IPR050549">
    <property type="entry name" value="MFS_Trehalose_Transporter"/>
</dbReference>
<dbReference type="PANTHER" id="PTHR48021:SF1">
    <property type="entry name" value="GH07001P-RELATED"/>
    <property type="match status" value="1"/>
</dbReference>
<dbReference type="PROSITE" id="PS00217">
    <property type="entry name" value="SUGAR_TRANSPORT_2"/>
    <property type="match status" value="1"/>
</dbReference>
<dbReference type="EMBL" id="CAXLJM020000069">
    <property type="protein sequence ID" value="CAL8125629.1"/>
    <property type="molecule type" value="Genomic_DNA"/>
</dbReference>
<feature type="transmembrane region" description="Helical" evidence="6">
    <location>
        <begin position="357"/>
        <end position="380"/>
    </location>
</feature>
<dbReference type="CDD" id="cd17358">
    <property type="entry name" value="MFS_GLUT6_8_Class3_like"/>
    <property type="match status" value="1"/>
</dbReference>
<feature type="region of interest" description="Disordered" evidence="5">
    <location>
        <begin position="78"/>
        <end position="112"/>
    </location>
</feature>
<gene>
    <name evidence="8" type="ORF">ODALV1_LOCUS21051</name>
</gene>
<dbReference type="PRINTS" id="PR00171">
    <property type="entry name" value="SUGRTRNSPORT"/>
</dbReference>
<feature type="transmembrane region" description="Helical" evidence="6">
    <location>
        <begin position="621"/>
        <end position="642"/>
    </location>
</feature>
<dbReference type="PROSITE" id="PS50850">
    <property type="entry name" value="MFS"/>
    <property type="match status" value="1"/>
</dbReference>
<reference evidence="8 9" key="1">
    <citation type="submission" date="2024-08" db="EMBL/GenBank/DDBJ databases">
        <authorList>
            <person name="Cucini C."/>
            <person name="Frati F."/>
        </authorList>
    </citation>
    <scope>NUCLEOTIDE SEQUENCE [LARGE SCALE GENOMIC DNA]</scope>
</reference>
<feature type="region of interest" description="Disordered" evidence="5">
    <location>
        <begin position="169"/>
        <end position="232"/>
    </location>
</feature>
<evidence type="ECO:0000256" key="2">
    <source>
        <dbReference type="ARBA" id="ARBA00022692"/>
    </source>
</evidence>
<dbReference type="Proteomes" id="UP001642540">
    <property type="component" value="Unassembled WGS sequence"/>
</dbReference>
<feature type="compositionally biased region" description="Polar residues" evidence="5">
    <location>
        <begin position="16"/>
        <end position="35"/>
    </location>
</feature>
<feature type="region of interest" description="Disordered" evidence="5">
    <location>
        <begin position="1"/>
        <end position="57"/>
    </location>
</feature>
<feature type="transmembrane region" description="Helical" evidence="6">
    <location>
        <begin position="592"/>
        <end position="614"/>
    </location>
</feature>
<keyword evidence="9" id="KW-1185">Reference proteome</keyword>
<feature type="compositionally biased region" description="Polar residues" evidence="5">
    <location>
        <begin position="93"/>
        <end position="102"/>
    </location>
</feature>
<feature type="transmembrane region" description="Helical" evidence="6">
    <location>
        <begin position="389"/>
        <end position="407"/>
    </location>
</feature>
<dbReference type="InterPro" id="IPR036259">
    <property type="entry name" value="MFS_trans_sf"/>
</dbReference>
<feature type="transmembrane region" description="Helical" evidence="6">
    <location>
        <begin position="696"/>
        <end position="718"/>
    </location>
</feature>
<comment type="subcellular location">
    <subcellularLocation>
        <location evidence="1">Membrane</location>
        <topology evidence="1">Multi-pass membrane protein</topology>
    </subcellularLocation>
</comment>
<evidence type="ECO:0000256" key="6">
    <source>
        <dbReference type="SAM" id="Phobius"/>
    </source>
</evidence>
<feature type="transmembrane region" description="Helical" evidence="6">
    <location>
        <begin position="662"/>
        <end position="684"/>
    </location>
</feature>
<sequence>MPVERRRISKEKHCKSLSNSRKSSFIMESQTQTVTLVEKPPQPQPQPHPESHEERERKISRVRKISDVLTNIAHLSGIVPHPHHHHHPPEEVGTSSPATVAESSEDVDRRERKISRVRKAGIANVVSFEPHDVLGLEMPEEEVSDGQPRERKISKARKDGYSNVVGFNDYDAGGGEGSRPTERFEKVDRKISREMRDRKISRDARDRKISRESRERKISRESRERKVSRTRKISDAVTNIAHLSGILPMPSVSHETLVNEEEHPDRLSSVSSRRLSINSLPGHRHYLVDIYPDGKLDKGCQTELDEEGGDGKKWPQLIASIAANMGAFAFGTVLAWSATGIPSMIDGNELGEMTNSVSSWIGSIPTLGAVAACPFAGFALDTLGRRKSMLFLTVPFIIGWLFIAFAQNWFMVLFGRFVTGFCGGCFSIAAPIFTAETADASVRGGLGSLFDMLLSTGMLYIYALGVLLPWRYQAIACSVIPVAFHVIMYFVPESPRYLIQRNKDQKAEKAIYWLRGNELHKDILHKEISDLKDSVNETKGVKMSPKDALDRSLVLPTSILIGIMCFTTLSGIDAINAYTVTIFESAGSTIDPNLSTIIIGIVTMLASMPTAALVDIAGRRILLMASELVMTASLGLMGLYFYMKRTEIHLFGAIYYEDVTWIPLAALILFIIGYSLGCGPLSMMMIGELLPNRMKGLTSCVVLMTRWFLAFGVTNVFINLQEFINEDGTYWLFACICFVGTFFVFFCVPETKGKSLAEIQLAFVKGHKDANVALAVNGDAGKSNVLGGHGGYDNKIDIDC</sequence>
<dbReference type="Pfam" id="PF00083">
    <property type="entry name" value="Sugar_tr"/>
    <property type="match status" value="1"/>
</dbReference>
<feature type="compositionally biased region" description="Basic and acidic residues" evidence="5">
    <location>
        <begin position="179"/>
        <end position="227"/>
    </location>
</feature>
<keyword evidence="4 6" id="KW-0472">Membrane</keyword>
<organism evidence="8 9">
    <name type="scientific">Orchesella dallaii</name>
    <dbReference type="NCBI Taxonomy" id="48710"/>
    <lineage>
        <taxon>Eukaryota</taxon>
        <taxon>Metazoa</taxon>
        <taxon>Ecdysozoa</taxon>
        <taxon>Arthropoda</taxon>
        <taxon>Hexapoda</taxon>
        <taxon>Collembola</taxon>
        <taxon>Entomobryomorpha</taxon>
        <taxon>Entomobryoidea</taxon>
        <taxon>Orchesellidae</taxon>
        <taxon>Orchesellinae</taxon>
        <taxon>Orchesella</taxon>
    </lineage>
</organism>
<dbReference type="PROSITE" id="PS00216">
    <property type="entry name" value="SUGAR_TRANSPORT_1"/>
    <property type="match status" value="1"/>
</dbReference>
<dbReference type="InterPro" id="IPR003663">
    <property type="entry name" value="Sugar/inositol_transpt"/>
</dbReference>
<feature type="domain" description="Major facilitator superfamily (MFS) profile" evidence="7">
    <location>
        <begin position="315"/>
        <end position="752"/>
    </location>
</feature>
<evidence type="ECO:0000256" key="4">
    <source>
        <dbReference type="ARBA" id="ARBA00023136"/>
    </source>
</evidence>
<feature type="transmembrane region" description="Helical" evidence="6">
    <location>
        <begin position="730"/>
        <end position="748"/>
    </location>
</feature>
<dbReference type="InterPro" id="IPR044775">
    <property type="entry name" value="MFS_ERD6/Tret1-like"/>
</dbReference>
<feature type="transmembrane region" description="Helical" evidence="6">
    <location>
        <begin position="445"/>
        <end position="464"/>
    </location>
</feature>
<evidence type="ECO:0000313" key="8">
    <source>
        <dbReference type="EMBL" id="CAL8125629.1"/>
    </source>
</evidence>
<feature type="transmembrane region" description="Helical" evidence="6">
    <location>
        <begin position="470"/>
        <end position="491"/>
    </location>
</feature>
<evidence type="ECO:0000259" key="7">
    <source>
        <dbReference type="PROSITE" id="PS50850"/>
    </source>
</evidence>
<dbReference type="Gene3D" id="1.20.1250.20">
    <property type="entry name" value="MFS general substrate transporter like domains"/>
    <property type="match status" value="1"/>
</dbReference>
<dbReference type="InterPro" id="IPR005829">
    <property type="entry name" value="Sugar_transporter_CS"/>
</dbReference>
<feature type="transmembrane region" description="Helical" evidence="6">
    <location>
        <begin position="413"/>
        <end position="433"/>
    </location>
</feature>
<evidence type="ECO:0000256" key="3">
    <source>
        <dbReference type="ARBA" id="ARBA00022989"/>
    </source>
</evidence>
<keyword evidence="2 6" id="KW-0812">Transmembrane</keyword>